<dbReference type="EMBL" id="MCRJ01000057">
    <property type="protein sequence ID" value="ODN70226.1"/>
    <property type="molecule type" value="Genomic_DNA"/>
</dbReference>
<comment type="pathway">
    <text evidence="1 5">Cofactor biosynthesis; pyrroloquinoline quinone biosynthesis.</text>
</comment>
<keyword evidence="7" id="KW-1185">Reference proteome</keyword>
<name>A0A1E3H345_9HYPH</name>
<evidence type="ECO:0000256" key="3">
    <source>
        <dbReference type="ARBA" id="ARBA00015086"/>
    </source>
</evidence>
<dbReference type="NCBIfam" id="TIGR02107">
    <property type="entry name" value="PQQ_syn_pqqA"/>
    <property type="match status" value="1"/>
</dbReference>
<dbReference type="InterPro" id="IPR011725">
    <property type="entry name" value="PQQ_synth_PqqA"/>
</dbReference>
<gene>
    <name evidence="5" type="primary">pqqA</name>
    <name evidence="6" type="ORF">A6302_02436</name>
</gene>
<dbReference type="AlphaFoldDB" id="A0A1E3H345"/>
<comment type="function">
    <text evidence="5">Required for coenzyme pyrroloquinoline quinone (PQQ) biosynthesis. PQQ is probably formed by cross-linking a specific glutamate to a specific tyrosine residue and excising these residues from the peptide.</text>
</comment>
<accession>A0A1E3H345</accession>
<dbReference type="UniPathway" id="UPA00539"/>
<protein>
    <recommendedName>
        <fullName evidence="3 5">Coenzyme PQQ synthesis protein A</fullName>
    </recommendedName>
    <alternativeName>
        <fullName evidence="5">Pyrroloquinoline quinone biosynthesis protein A</fullName>
    </alternativeName>
</protein>
<comment type="caution">
    <text evidence="6">The sequence shown here is derived from an EMBL/GenBank/DDBJ whole genome shotgun (WGS) entry which is preliminary data.</text>
</comment>
<proteinExistence type="inferred from homology"/>
<dbReference type="HAMAP" id="MF_00656">
    <property type="entry name" value="PQQ_syn_PqqA"/>
    <property type="match status" value="1"/>
</dbReference>
<keyword evidence="4 5" id="KW-0884">PQQ biosynthesis</keyword>
<organism evidence="6 7">
    <name type="scientific">Methylobrevis pamukkalensis</name>
    <dbReference type="NCBI Taxonomy" id="1439726"/>
    <lineage>
        <taxon>Bacteria</taxon>
        <taxon>Pseudomonadati</taxon>
        <taxon>Pseudomonadota</taxon>
        <taxon>Alphaproteobacteria</taxon>
        <taxon>Hyphomicrobiales</taxon>
        <taxon>Pleomorphomonadaceae</taxon>
        <taxon>Methylobrevis</taxon>
    </lineage>
</organism>
<reference evidence="6 7" key="1">
    <citation type="submission" date="2016-07" db="EMBL/GenBank/DDBJ databases">
        <title>Draft Genome Sequence of Methylobrevis pamukkalensis PK2.</title>
        <authorList>
            <person name="Vasilenko O.V."/>
            <person name="Doronina N.V."/>
            <person name="Shmareva M.N."/>
            <person name="Tarlachkov S.V."/>
            <person name="Mustakhimov I."/>
            <person name="Trotsenko Y.A."/>
        </authorList>
    </citation>
    <scope>NUCLEOTIDE SEQUENCE [LARGE SCALE GENOMIC DNA]</scope>
    <source>
        <strain evidence="6 7">PK2</strain>
    </source>
</reference>
<feature type="cross-link" description="Pyrroloquinoline quinone (Glu-Tyr)" evidence="5">
    <location>
        <begin position="46"/>
        <end position="50"/>
    </location>
</feature>
<sequence length="55" mass="5944">MRSGLIAVSLNGHLLVPDCGCPKTPIGGNIMAWNTPKVEELCVGMEINMYFPPEV</sequence>
<evidence type="ECO:0000313" key="6">
    <source>
        <dbReference type="EMBL" id="ODN70226.1"/>
    </source>
</evidence>
<evidence type="ECO:0000256" key="2">
    <source>
        <dbReference type="ARBA" id="ARBA00009325"/>
    </source>
</evidence>
<dbReference type="Pfam" id="PF08042">
    <property type="entry name" value="PqqA"/>
    <property type="match status" value="1"/>
</dbReference>
<evidence type="ECO:0000256" key="4">
    <source>
        <dbReference type="ARBA" id="ARBA00022905"/>
    </source>
</evidence>
<evidence type="ECO:0000313" key="7">
    <source>
        <dbReference type="Proteomes" id="UP000094622"/>
    </source>
</evidence>
<dbReference type="Proteomes" id="UP000094622">
    <property type="component" value="Unassembled WGS sequence"/>
</dbReference>
<comment type="similarity">
    <text evidence="2 5">Belongs to the PqqA family.</text>
</comment>
<dbReference type="GO" id="GO:0018189">
    <property type="term" value="P:pyrroloquinoline quinone biosynthetic process"/>
    <property type="evidence" value="ECO:0007669"/>
    <property type="project" value="UniProtKB-UniRule"/>
</dbReference>
<evidence type="ECO:0000256" key="1">
    <source>
        <dbReference type="ARBA" id="ARBA00004886"/>
    </source>
</evidence>
<evidence type="ECO:0000256" key="5">
    <source>
        <dbReference type="HAMAP-Rule" id="MF_00656"/>
    </source>
</evidence>